<dbReference type="Pfam" id="PF00176">
    <property type="entry name" value="SNF2-rel_dom"/>
    <property type="match status" value="1"/>
</dbReference>
<dbReference type="Gene3D" id="3.40.50.10810">
    <property type="entry name" value="Tandem AAA-ATPase domain"/>
    <property type="match status" value="1"/>
</dbReference>
<dbReference type="GO" id="GO:0005524">
    <property type="term" value="F:ATP binding"/>
    <property type="evidence" value="ECO:0007669"/>
    <property type="project" value="InterPro"/>
</dbReference>
<dbReference type="GO" id="GO:0004386">
    <property type="term" value="F:helicase activity"/>
    <property type="evidence" value="ECO:0007669"/>
    <property type="project" value="UniProtKB-KW"/>
</dbReference>
<organism evidence="4 5">
    <name type="scientific">Kibdelosporangium aridum</name>
    <dbReference type="NCBI Taxonomy" id="2030"/>
    <lineage>
        <taxon>Bacteria</taxon>
        <taxon>Bacillati</taxon>
        <taxon>Actinomycetota</taxon>
        <taxon>Actinomycetes</taxon>
        <taxon>Pseudonocardiales</taxon>
        <taxon>Pseudonocardiaceae</taxon>
        <taxon>Kibdelosporangium</taxon>
    </lineage>
</organism>
<evidence type="ECO:0000313" key="5">
    <source>
        <dbReference type="Proteomes" id="UP000287547"/>
    </source>
</evidence>
<dbReference type="GO" id="GO:0016787">
    <property type="term" value="F:hydrolase activity"/>
    <property type="evidence" value="ECO:0007669"/>
    <property type="project" value="UniProtKB-KW"/>
</dbReference>
<name>A0A428Z2E4_KIBAR</name>
<dbReference type="InterPro" id="IPR014001">
    <property type="entry name" value="Helicase_ATP-bd"/>
</dbReference>
<dbReference type="SMART" id="SM00487">
    <property type="entry name" value="DEXDc"/>
    <property type="match status" value="1"/>
</dbReference>
<dbReference type="PROSITE" id="PS51192">
    <property type="entry name" value="HELICASE_ATP_BIND_1"/>
    <property type="match status" value="1"/>
</dbReference>
<dbReference type="EMBL" id="QHKI01000032">
    <property type="protein sequence ID" value="RSM79486.1"/>
    <property type="molecule type" value="Genomic_DNA"/>
</dbReference>
<dbReference type="Pfam" id="PF00271">
    <property type="entry name" value="Helicase_C"/>
    <property type="match status" value="1"/>
</dbReference>
<dbReference type="InterPro" id="IPR050496">
    <property type="entry name" value="SNF2_RAD54_helicase_repair"/>
</dbReference>
<dbReference type="Proteomes" id="UP000287547">
    <property type="component" value="Unassembled WGS sequence"/>
</dbReference>
<dbReference type="SUPFAM" id="SSF52540">
    <property type="entry name" value="P-loop containing nucleoside triphosphate hydrolases"/>
    <property type="match status" value="2"/>
</dbReference>
<gene>
    <name evidence="4" type="ORF">DMH04_31380</name>
</gene>
<dbReference type="Gene3D" id="3.40.50.300">
    <property type="entry name" value="P-loop containing nucleotide triphosphate hydrolases"/>
    <property type="match status" value="1"/>
</dbReference>
<accession>A0A428Z2E4</accession>
<dbReference type="FunFam" id="3.40.50.300:FF:000533">
    <property type="entry name" value="Helicase, Snf2 family"/>
    <property type="match status" value="1"/>
</dbReference>
<dbReference type="PROSITE" id="PS51194">
    <property type="entry name" value="HELICASE_CTER"/>
    <property type="match status" value="1"/>
</dbReference>
<comment type="caution">
    <text evidence="4">The sequence shown here is derived from an EMBL/GenBank/DDBJ whole genome shotgun (WGS) entry which is preliminary data.</text>
</comment>
<dbReference type="RefSeq" id="WP_037266233.1">
    <property type="nucleotide sequence ID" value="NZ_QHKI01000032.1"/>
</dbReference>
<dbReference type="InterPro" id="IPR001650">
    <property type="entry name" value="Helicase_C-like"/>
</dbReference>
<dbReference type="CDD" id="cd18012">
    <property type="entry name" value="DEXQc_arch_SWI2_SNF2"/>
    <property type="match status" value="1"/>
</dbReference>
<evidence type="ECO:0000259" key="3">
    <source>
        <dbReference type="PROSITE" id="PS51194"/>
    </source>
</evidence>
<keyword evidence="4" id="KW-0067">ATP-binding</keyword>
<dbReference type="InterPro" id="IPR022138">
    <property type="entry name" value="DUF3670"/>
</dbReference>
<reference evidence="4 5" key="1">
    <citation type="submission" date="2018-05" db="EMBL/GenBank/DDBJ databases">
        <title>Evolution of GPA BGCs.</title>
        <authorList>
            <person name="Waglechner N."/>
            <person name="Wright G.D."/>
        </authorList>
    </citation>
    <scope>NUCLEOTIDE SEQUENCE [LARGE SCALE GENOMIC DNA]</scope>
    <source>
        <strain evidence="4 5">A82846</strain>
    </source>
</reference>
<sequence length="982" mass="106596">MLVVHAAWSSTGGVCVWAEDATVPVSAVRPGKKPKKHPFGASVEALRKIFDTGSEFSFTTLLPSSSTGPVAAPELVRPAADNTKQVKLAPWTVNALALTAEEALRVLPDPPETPSGSWRWMAAVAKFSESLVDRGQVLPGLVDGHARWIPQLIGEDADHTRALHQAMPPLVRAEHAVLPGDLVPVVLTALADATARDRLDEIPLGENPTAVERWMRALTTPDARVDGDLGELGQKLRDWHRSAAPPVGALRTCFRLALPDEDSEDWRVEFLLQATADPSLTATAKDVWHGTGAAKLLTRHAKHPEEVLLAGLGRASRVYPELDAALRVSTPAELLTDPEGAYRFLRQSANALSLAGFGIQLPSALQRGPELGLKLKASSSTQGQSAVVSGGLGLNEILDYQWKLAVGEEELSDDEIAELAKAKAPLVRLRGKWVELDNARLRRALTFLEQSGEGEMTARDLLQADSALAEQGVDVPVTDVVADGWLGDVLAGHIEDQLAPVSTPDSFTATLRPYQERGLAWLSFLSRLGLGGCLADDMGLGKTVQLLALIAAEGSRPNLLVCPMSVVGNWHREAARFTPDLRVYVHHGSGRVSGSELAAKVAESDLVITTYGVVSREHEELAGLGWHRVVLDEAQNIKNSGSKQARAVRALPAAHRVALTGTPVENRLAELWSVMEFANPGLLGPASTFRTKFAVPIERDKSETVTAALRRRTQPFILRRVKTDKEIISDLPDKIEMTEVCQLTAEQGSLYQAVVADMMERIENSEGMERRGLVLSTLSRLKQVCNHPAHLLKDGSRMPGRSGKLARLEEILDEALSEGDKVLCFTQFAEFGEMLRAHLTAKFEQPVLFLHGGVTKSQRDAMVERFQSDAGPPIFVLSLKAGGVGLNLTAASHVVHVDRWWNPAVEDQATDRAFRIGQRRNVQVRKFLCAGTVEDRIDAMIRSKKALAEMVVGNGEDWLTELSTNALRELFELAPDAVGEAA</sequence>
<dbReference type="InterPro" id="IPR000330">
    <property type="entry name" value="SNF2_N"/>
</dbReference>
<proteinExistence type="predicted"/>
<evidence type="ECO:0000256" key="1">
    <source>
        <dbReference type="ARBA" id="ARBA00022801"/>
    </source>
</evidence>
<dbReference type="OrthoDB" id="9760715at2"/>
<dbReference type="InterPro" id="IPR038718">
    <property type="entry name" value="SNF2-like_sf"/>
</dbReference>
<dbReference type="AlphaFoldDB" id="A0A428Z2E4"/>
<dbReference type="InterPro" id="IPR049730">
    <property type="entry name" value="SNF2/RAD54-like_C"/>
</dbReference>
<feature type="domain" description="Helicase ATP-binding" evidence="2">
    <location>
        <begin position="523"/>
        <end position="681"/>
    </location>
</feature>
<protein>
    <submittedName>
        <fullName evidence="4">ATP-dependent helicase</fullName>
    </submittedName>
</protein>
<dbReference type="SMART" id="SM00490">
    <property type="entry name" value="HELICc"/>
    <property type="match status" value="1"/>
</dbReference>
<evidence type="ECO:0000259" key="2">
    <source>
        <dbReference type="PROSITE" id="PS51192"/>
    </source>
</evidence>
<dbReference type="PANTHER" id="PTHR45629">
    <property type="entry name" value="SNF2/RAD54 FAMILY MEMBER"/>
    <property type="match status" value="1"/>
</dbReference>
<dbReference type="GO" id="GO:0015616">
    <property type="term" value="F:DNA translocase activity"/>
    <property type="evidence" value="ECO:0007669"/>
    <property type="project" value="TreeGrafter"/>
</dbReference>
<dbReference type="InterPro" id="IPR027417">
    <property type="entry name" value="P-loop_NTPase"/>
</dbReference>
<evidence type="ECO:0000313" key="4">
    <source>
        <dbReference type="EMBL" id="RSM79486.1"/>
    </source>
</evidence>
<keyword evidence="4" id="KW-0547">Nucleotide-binding</keyword>
<dbReference type="Pfam" id="PF12419">
    <property type="entry name" value="DUF3670"/>
    <property type="match status" value="1"/>
</dbReference>
<dbReference type="PANTHER" id="PTHR45629:SF7">
    <property type="entry name" value="DNA EXCISION REPAIR PROTEIN ERCC-6-RELATED"/>
    <property type="match status" value="1"/>
</dbReference>
<keyword evidence="4" id="KW-0347">Helicase</keyword>
<feature type="domain" description="Helicase C-terminal" evidence="3">
    <location>
        <begin position="807"/>
        <end position="963"/>
    </location>
</feature>
<keyword evidence="1" id="KW-0378">Hydrolase</keyword>
<dbReference type="CDD" id="cd18793">
    <property type="entry name" value="SF2_C_SNF"/>
    <property type="match status" value="1"/>
</dbReference>